<name>A0AAE0Z3G2_9GAST</name>
<organism evidence="1 2">
    <name type="scientific">Elysia crispata</name>
    <name type="common">lettuce slug</name>
    <dbReference type="NCBI Taxonomy" id="231223"/>
    <lineage>
        <taxon>Eukaryota</taxon>
        <taxon>Metazoa</taxon>
        <taxon>Spiralia</taxon>
        <taxon>Lophotrochozoa</taxon>
        <taxon>Mollusca</taxon>
        <taxon>Gastropoda</taxon>
        <taxon>Heterobranchia</taxon>
        <taxon>Euthyneura</taxon>
        <taxon>Panpulmonata</taxon>
        <taxon>Sacoglossa</taxon>
        <taxon>Placobranchoidea</taxon>
        <taxon>Plakobranchidae</taxon>
        <taxon>Elysia</taxon>
    </lineage>
</organism>
<dbReference type="Proteomes" id="UP001283361">
    <property type="component" value="Unassembled WGS sequence"/>
</dbReference>
<accession>A0AAE0Z3G2</accession>
<keyword evidence="2" id="KW-1185">Reference proteome</keyword>
<dbReference type="AlphaFoldDB" id="A0AAE0Z3G2"/>
<sequence>MHVGGKCREIDEKARSAVVTVGNSEKSVFVVYTHTHVRHSRLGKSKPNCIYNTEAAAGIVRASGPSGDVSIVCVDKKQS</sequence>
<evidence type="ECO:0000313" key="2">
    <source>
        <dbReference type="Proteomes" id="UP001283361"/>
    </source>
</evidence>
<dbReference type="EMBL" id="JAWDGP010004758">
    <property type="protein sequence ID" value="KAK3762129.1"/>
    <property type="molecule type" value="Genomic_DNA"/>
</dbReference>
<protein>
    <submittedName>
        <fullName evidence="1">Uncharacterized protein</fullName>
    </submittedName>
</protein>
<evidence type="ECO:0000313" key="1">
    <source>
        <dbReference type="EMBL" id="KAK3762129.1"/>
    </source>
</evidence>
<gene>
    <name evidence="1" type="ORF">RRG08_024939</name>
</gene>
<comment type="caution">
    <text evidence="1">The sequence shown here is derived from an EMBL/GenBank/DDBJ whole genome shotgun (WGS) entry which is preliminary data.</text>
</comment>
<proteinExistence type="predicted"/>
<reference evidence="1" key="1">
    <citation type="journal article" date="2023" name="G3 (Bethesda)">
        <title>A reference genome for the long-term kleptoplast-retaining sea slug Elysia crispata morphotype clarki.</title>
        <authorList>
            <person name="Eastman K.E."/>
            <person name="Pendleton A.L."/>
            <person name="Shaikh M.A."/>
            <person name="Suttiyut T."/>
            <person name="Ogas R."/>
            <person name="Tomko P."/>
            <person name="Gavelis G."/>
            <person name="Widhalm J.R."/>
            <person name="Wisecaver J.H."/>
        </authorList>
    </citation>
    <scope>NUCLEOTIDE SEQUENCE</scope>
    <source>
        <strain evidence="1">ECLA1</strain>
    </source>
</reference>